<organism evidence="1">
    <name type="scientific">marine metagenome</name>
    <dbReference type="NCBI Taxonomy" id="408172"/>
    <lineage>
        <taxon>unclassified sequences</taxon>
        <taxon>metagenomes</taxon>
        <taxon>ecological metagenomes</taxon>
    </lineage>
</organism>
<dbReference type="AlphaFoldDB" id="A0A382AN82"/>
<reference evidence="1" key="1">
    <citation type="submission" date="2018-05" db="EMBL/GenBank/DDBJ databases">
        <authorList>
            <person name="Lanie J.A."/>
            <person name="Ng W.-L."/>
            <person name="Kazmierczak K.M."/>
            <person name="Andrzejewski T.M."/>
            <person name="Davidsen T.M."/>
            <person name="Wayne K.J."/>
            <person name="Tettelin H."/>
            <person name="Glass J.I."/>
            <person name="Rusch D."/>
            <person name="Podicherti R."/>
            <person name="Tsui H.-C.T."/>
            <person name="Winkler M.E."/>
        </authorList>
    </citation>
    <scope>NUCLEOTIDE SEQUENCE</scope>
</reference>
<gene>
    <name evidence="1" type="ORF">METZ01_LOCUS155792</name>
</gene>
<sequence>MIKSVNTTAILSMIITLPSLALSQPINLKGQLWGGGILGDDPAEGRSSVETQLGYIPTISFYRPLNDERLLDMEWAYRLSRAYSGEDLLASAEKPYRGWIRYSTQRVEARLGLQKIAFGPAQFLRPTSWFDTLDLRDPTGQTDGVEAFRLRLFPSSSVALWSWVINSEMDTLSYGGRMELSTISGEWGMTLHKDPSRSPQQVGLFPVVMPGPHTRAALDYRYDGFIGFWFEGASLFSDNDNFPGYNQYTLATLGGDFTLPLFTGILIMSESMHIRSSQNNSDTDDQTYSFFMASMPLGLLHQLMAITYIDWTSERMFHFFRWGITYDNLSVNLLLSSNPKRVNYDISEAHLPTSLAGFGNSFHLMLIYNH</sequence>
<proteinExistence type="predicted"/>
<protein>
    <submittedName>
        <fullName evidence="1">Uncharacterized protein</fullName>
    </submittedName>
</protein>
<name>A0A382AN82_9ZZZZ</name>
<evidence type="ECO:0000313" key="1">
    <source>
        <dbReference type="EMBL" id="SVB02938.1"/>
    </source>
</evidence>
<dbReference type="EMBL" id="UINC01026102">
    <property type="protein sequence ID" value="SVB02938.1"/>
    <property type="molecule type" value="Genomic_DNA"/>
</dbReference>
<accession>A0A382AN82</accession>